<evidence type="ECO:0000313" key="1">
    <source>
        <dbReference type="EMBL" id="CAF1953347.1"/>
    </source>
</evidence>
<dbReference type="EMBL" id="CAJNRF010000276">
    <property type="protein sequence ID" value="CAF1953347.1"/>
    <property type="molecule type" value="Genomic_DNA"/>
</dbReference>
<reference evidence="1" key="1">
    <citation type="submission" date="2021-02" db="EMBL/GenBank/DDBJ databases">
        <authorList>
            <person name="Nowell W R."/>
        </authorList>
    </citation>
    <scope>NUCLEOTIDE SEQUENCE</scope>
</reference>
<protein>
    <submittedName>
        <fullName evidence="1">Uncharacterized protein</fullName>
    </submittedName>
</protein>
<dbReference type="AlphaFoldDB" id="A0A816LHF2"/>
<dbReference type="Proteomes" id="UP000663887">
    <property type="component" value="Unassembled WGS sequence"/>
</dbReference>
<accession>A0A816LHF2</accession>
<comment type="caution">
    <text evidence="1">The sequence shown here is derived from an EMBL/GenBank/DDBJ whole genome shotgun (WGS) entry which is preliminary data.</text>
</comment>
<organism evidence="1 3">
    <name type="scientific">Rotaria magnacalcarata</name>
    <dbReference type="NCBI Taxonomy" id="392030"/>
    <lineage>
        <taxon>Eukaryota</taxon>
        <taxon>Metazoa</taxon>
        <taxon>Spiralia</taxon>
        <taxon>Gnathifera</taxon>
        <taxon>Rotifera</taxon>
        <taxon>Eurotatoria</taxon>
        <taxon>Bdelloidea</taxon>
        <taxon>Philodinida</taxon>
        <taxon>Philodinidae</taxon>
        <taxon>Rotaria</taxon>
    </lineage>
</organism>
<sequence length="91" mass="10563">DQINDVLPEEMEETNHISIAPEANTTIHQLNLKLQNATLREGELKLEEELNQIRQDNIKLQNYFIKFREDIPRSGITKFVCGSKRPQAVVF</sequence>
<feature type="non-terminal residue" evidence="1">
    <location>
        <position position="1"/>
    </location>
</feature>
<gene>
    <name evidence="1" type="ORF">WKI299_LOCUS2479</name>
    <name evidence="2" type="ORF">XDN619_LOCUS32889</name>
</gene>
<proteinExistence type="predicted"/>
<name>A0A816LHF2_9BILA</name>
<dbReference type="Proteomes" id="UP000663856">
    <property type="component" value="Unassembled WGS sequence"/>
</dbReference>
<dbReference type="EMBL" id="CAJNRG010016538">
    <property type="protein sequence ID" value="CAF2203059.1"/>
    <property type="molecule type" value="Genomic_DNA"/>
</dbReference>
<evidence type="ECO:0000313" key="3">
    <source>
        <dbReference type="Proteomes" id="UP000663856"/>
    </source>
</evidence>
<evidence type="ECO:0000313" key="2">
    <source>
        <dbReference type="EMBL" id="CAF2203059.1"/>
    </source>
</evidence>